<comment type="caution">
    <text evidence="2">The sequence shown here is derived from an EMBL/GenBank/DDBJ whole genome shotgun (WGS) entry which is preliminary data.</text>
</comment>
<reference evidence="2 3" key="1">
    <citation type="submission" date="2016-07" db="EMBL/GenBank/DDBJ databases">
        <title>Draft genome of Scalindua rubra, obtained from a brine-seawater interface in the Red Sea, sheds light on salt adaptation in anammox bacteria.</title>
        <authorList>
            <person name="Speth D.R."/>
            <person name="Lagkouvardos I."/>
            <person name="Wang Y."/>
            <person name="Qian P.-Y."/>
            <person name="Dutilh B.E."/>
            <person name="Jetten M.S."/>
        </authorList>
    </citation>
    <scope>NUCLEOTIDE SEQUENCE [LARGE SCALE GENOMIC DNA]</scope>
    <source>
        <strain evidence="2">BSI-1</strain>
    </source>
</reference>
<organism evidence="2 3">
    <name type="scientific">Candidatus Scalindua rubra</name>
    <dbReference type="NCBI Taxonomy" id="1872076"/>
    <lineage>
        <taxon>Bacteria</taxon>
        <taxon>Pseudomonadati</taxon>
        <taxon>Planctomycetota</taxon>
        <taxon>Candidatus Brocadiia</taxon>
        <taxon>Candidatus Brocadiales</taxon>
        <taxon>Candidatus Scalinduaceae</taxon>
        <taxon>Candidatus Scalindua</taxon>
    </lineage>
</organism>
<name>A0A1E3X8L1_9BACT</name>
<feature type="region of interest" description="Disordered" evidence="1">
    <location>
        <begin position="113"/>
        <end position="135"/>
    </location>
</feature>
<protein>
    <submittedName>
        <fullName evidence="2">Uncharacterized protein</fullName>
    </submittedName>
</protein>
<sequence>MHSFHLPSVFKEGSDVRAREILFTAKYPGVIKVDASWEPGKKKLTITLYDQNGKSLVSKKDKSPVHLVYKYSQERFKKSKILGNTFRVGISQSPFKTINGTIKIKTPGKKVIEKDDSTDARGPYGTFVEEKDSEE</sequence>
<proteinExistence type="predicted"/>
<gene>
    <name evidence="2" type="ORF">SCARUB_02906</name>
</gene>
<dbReference type="Proteomes" id="UP000094056">
    <property type="component" value="Unassembled WGS sequence"/>
</dbReference>
<evidence type="ECO:0000256" key="1">
    <source>
        <dbReference type="SAM" id="MobiDB-lite"/>
    </source>
</evidence>
<accession>A0A1E3X8L1</accession>
<dbReference type="EMBL" id="MAYW01000084">
    <property type="protein sequence ID" value="ODS31977.1"/>
    <property type="molecule type" value="Genomic_DNA"/>
</dbReference>
<evidence type="ECO:0000313" key="3">
    <source>
        <dbReference type="Proteomes" id="UP000094056"/>
    </source>
</evidence>
<evidence type="ECO:0000313" key="2">
    <source>
        <dbReference type="EMBL" id="ODS31977.1"/>
    </source>
</evidence>
<dbReference type="AlphaFoldDB" id="A0A1E3X8L1"/>